<organism evidence="1 2">
    <name type="scientific">Paenirhodobacter populi</name>
    <dbReference type="NCBI Taxonomy" id="2306993"/>
    <lineage>
        <taxon>Bacteria</taxon>
        <taxon>Pseudomonadati</taxon>
        <taxon>Pseudomonadota</taxon>
        <taxon>Alphaproteobacteria</taxon>
        <taxon>Rhodobacterales</taxon>
        <taxon>Rhodobacter group</taxon>
        <taxon>Paenirhodobacter</taxon>
    </lineage>
</organism>
<sequence length="106" mass="11926">MKVASSRSAAAVSVCRWLVLSLDLEAAEDAERAVREEGKIKEDGTIRCRFLKLSLSAHWLAGPRTAPWFWTPRAVIFCKALASLGFVRHYRPNSASFGRFQSRMRA</sequence>
<accession>A0A443K3R5</accession>
<dbReference type="RefSeq" id="WP_128233647.1">
    <property type="nucleotide sequence ID" value="NZ_SAUY01000032.1"/>
</dbReference>
<comment type="caution">
    <text evidence="1">The sequence shown here is derived from an EMBL/GenBank/DDBJ whole genome shotgun (WGS) entry which is preliminary data.</text>
</comment>
<gene>
    <name evidence="1" type="ORF">D2T29_18660</name>
</gene>
<evidence type="ECO:0000313" key="2">
    <source>
        <dbReference type="Proteomes" id="UP000284451"/>
    </source>
</evidence>
<protein>
    <submittedName>
        <fullName evidence="1">Uncharacterized protein</fullName>
    </submittedName>
</protein>
<evidence type="ECO:0000313" key="1">
    <source>
        <dbReference type="EMBL" id="RWR27408.1"/>
    </source>
</evidence>
<reference evidence="1 2" key="1">
    <citation type="submission" date="2019-01" db="EMBL/GenBank/DDBJ databases">
        <title>Sinorhodobacter populi sp. nov. isolated from the symptomatic bark tissue of Populus euramericana canker.</title>
        <authorList>
            <person name="Xu G."/>
        </authorList>
    </citation>
    <scope>NUCLEOTIDE SEQUENCE [LARGE SCALE GENOMIC DNA]</scope>
    <source>
        <strain evidence="1 2">07D10-4-3</strain>
    </source>
</reference>
<proteinExistence type="predicted"/>
<name>A0A443K3R5_9RHOB</name>
<dbReference type="AlphaFoldDB" id="A0A443K3R5"/>
<reference evidence="1 2" key="2">
    <citation type="submission" date="2019-01" db="EMBL/GenBank/DDBJ databases">
        <authorList>
            <person name="Li Y."/>
        </authorList>
    </citation>
    <scope>NUCLEOTIDE SEQUENCE [LARGE SCALE GENOMIC DNA]</scope>
    <source>
        <strain evidence="1 2">07D10-4-3</strain>
    </source>
</reference>
<dbReference type="Proteomes" id="UP000284451">
    <property type="component" value="Unassembled WGS sequence"/>
</dbReference>
<dbReference type="EMBL" id="SAUY01000032">
    <property type="protein sequence ID" value="RWR27408.1"/>
    <property type="molecule type" value="Genomic_DNA"/>
</dbReference>